<gene>
    <name evidence="1" type="ORF">L6164_027585</name>
</gene>
<keyword evidence="2" id="KW-1185">Reference proteome</keyword>
<dbReference type="EMBL" id="CM039436">
    <property type="protein sequence ID" value="KAI4314702.1"/>
    <property type="molecule type" value="Genomic_DNA"/>
</dbReference>
<evidence type="ECO:0000313" key="2">
    <source>
        <dbReference type="Proteomes" id="UP000828941"/>
    </source>
</evidence>
<accession>A0ACB9LTD9</accession>
<sequence length="103" mass="11188">MLGSRFCAARTVSGFGSGTDHTNVTRSFPRSLAMESTSLHLPVIRLGLGIGRAKHFRCPKSILISCNSSRGTSHSRSSFGDHHEREFLEASLLLSGLSMCMHP</sequence>
<name>A0ACB9LTD9_BAUVA</name>
<organism evidence="1 2">
    <name type="scientific">Bauhinia variegata</name>
    <name type="common">Purple orchid tree</name>
    <name type="synonym">Phanera variegata</name>
    <dbReference type="NCBI Taxonomy" id="167791"/>
    <lineage>
        <taxon>Eukaryota</taxon>
        <taxon>Viridiplantae</taxon>
        <taxon>Streptophyta</taxon>
        <taxon>Embryophyta</taxon>
        <taxon>Tracheophyta</taxon>
        <taxon>Spermatophyta</taxon>
        <taxon>Magnoliopsida</taxon>
        <taxon>eudicotyledons</taxon>
        <taxon>Gunneridae</taxon>
        <taxon>Pentapetalae</taxon>
        <taxon>rosids</taxon>
        <taxon>fabids</taxon>
        <taxon>Fabales</taxon>
        <taxon>Fabaceae</taxon>
        <taxon>Cercidoideae</taxon>
        <taxon>Cercideae</taxon>
        <taxon>Bauhiniinae</taxon>
        <taxon>Bauhinia</taxon>
    </lineage>
</organism>
<protein>
    <submittedName>
        <fullName evidence="1">Uncharacterized protein</fullName>
    </submittedName>
</protein>
<evidence type="ECO:0000313" key="1">
    <source>
        <dbReference type="EMBL" id="KAI4314702.1"/>
    </source>
</evidence>
<proteinExistence type="predicted"/>
<dbReference type="Proteomes" id="UP000828941">
    <property type="component" value="Chromosome 11"/>
</dbReference>
<reference evidence="1 2" key="1">
    <citation type="journal article" date="2022" name="DNA Res.">
        <title>Chromosomal-level genome assembly of the orchid tree Bauhinia variegata (Leguminosae; Cercidoideae) supports the allotetraploid origin hypothesis of Bauhinia.</title>
        <authorList>
            <person name="Zhong Y."/>
            <person name="Chen Y."/>
            <person name="Zheng D."/>
            <person name="Pang J."/>
            <person name="Liu Y."/>
            <person name="Luo S."/>
            <person name="Meng S."/>
            <person name="Qian L."/>
            <person name="Wei D."/>
            <person name="Dai S."/>
            <person name="Zhou R."/>
        </authorList>
    </citation>
    <scope>NUCLEOTIDE SEQUENCE [LARGE SCALE GENOMIC DNA]</scope>
    <source>
        <strain evidence="1">BV-YZ2020</strain>
    </source>
</reference>
<comment type="caution">
    <text evidence="1">The sequence shown here is derived from an EMBL/GenBank/DDBJ whole genome shotgun (WGS) entry which is preliminary data.</text>
</comment>